<dbReference type="SUPFAM" id="SSF52402">
    <property type="entry name" value="Adenine nucleotide alpha hydrolases-like"/>
    <property type="match status" value="2"/>
</dbReference>
<name>A0ABD5RE07_9EURY</name>
<accession>A0ABD5RE07</accession>
<proteinExistence type="predicted"/>
<dbReference type="Gene3D" id="3.40.50.12370">
    <property type="match status" value="1"/>
</dbReference>
<evidence type="ECO:0000313" key="1">
    <source>
        <dbReference type="EMBL" id="MFC5367947.1"/>
    </source>
</evidence>
<organism evidence="1 2">
    <name type="scientific">Salinirubrum litoreum</name>
    <dbReference type="NCBI Taxonomy" id="1126234"/>
    <lineage>
        <taxon>Archaea</taxon>
        <taxon>Methanobacteriati</taxon>
        <taxon>Methanobacteriota</taxon>
        <taxon>Stenosarchaea group</taxon>
        <taxon>Halobacteria</taxon>
        <taxon>Halobacteriales</taxon>
        <taxon>Haloferacaceae</taxon>
        <taxon>Salinirubrum</taxon>
    </lineage>
</organism>
<gene>
    <name evidence="1" type="ORF">ACFPJ5_13505</name>
</gene>
<reference evidence="1 2" key="1">
    <citation type="journal article" date="2019" name="Int. J. Syst. Evol. Microbiol.">
        <title>The Global Catalogue of Microorganisms (GCM) 10K type strain sequencing project: providing services to taxonomists for standard genome sequencing and annotation.</title>
        <authorList>
            <consortium name="The Broad Institute Genomics Platform"/>
            <consortium name="The Broad Institute Genome Sequencing Center for Infectious Disease"/>
            <person name="Wu L."/>
            <person name="Ma J."/>
        </authorList>
    </citation>
    <scope>NUCLEOTIDE SEQUENCE [LARGE SCALE GENOMIC DNA]</scope>
    <source>
        <strain evidence="1 2">CGMCC 1.12237</strain>
    </source>
</reference>
<dbReference type="EMBL" id="JBHSKX010000002">
    <property type="protein sequence ID" value="MFC5367947.1"/>
    <property type="molecule type" value="Genomic_DNA"/>
</dbReference>
<dbReference type="Proteomes" id="UP001596201">
    <property type="component" value="Unassembled WGS sequence"/>
</dbReference>
<keyword evidence="2" id="KW-1185">Reference proteome</keyword>
<protein>
    <recommendedName>
        <fullName evidence="3">Nucleotide-binding universal stress protein, UspA family</fullName>
    </recommendedName>
</protein>
<evidence type="ECO:0000313" key="2">
    <source>
        <dbReference type="Proteomes" id="UP001596201"/>
    </source>
</evidence>
<evidence type="ECO:0008006" key="3">
    <source>
        <dbReference type="Google" id="ProtNLM"/>
    </source>
</evidence>
<sequence length="238" mass="25068">MTRIDGLTILVPVDVSTAESPALDVIDHLGTVEVVLLGYFPVPDQAEPAMVRDQHGAEAAARLDAVAADHGGLAETLVFTHDREATIDRIADEYDCDAVLTGGSTGQSAGVERVLVPLRGDVNLDRILAVVADLLLAGEETATLFHAVPADGDPTQGELLLAGAVDRLVEYGVDRDRVDWRLSEGEDPSADIVALGAEYDLVVLGETEPSLVDRIIGSFLGGVVDALETPALVVRDVE</sequence>
<dbReference type="RefSeq" id="WP_227230189.1">
    <property type="nucleotide sequence ID" value="NZ_JAJCVJ010000002.1"/>
</dbReference>
<comment type="caution">
    <text evidence="1">The sequence shown here is derived from an EMBL/GenBank/DDBJ whole genome shotgun (WGS) entry which is preliminary data.</text>
</comment>
<dbReference type="AlphaFoldDB" id="A0ABD5RE07"/>